<dbReference type="SMART" id="SM00322">
    <property type="entry name" value="KH"/>
    <property type="match status" value="4"/>
</dbReference>
<dbReference type="GO" id="GO:0051028">
    <property type="term" value="P:mRNA transport"/>
    <property type="evidence" value="ECO:0007669"/>
    <property type="project" value="UniProtKB-KW"/>
</dbReference>
<evidence type="ECO:0000256" key="5">
    <source>
        <dbReference type="ARBA" id="ARBA00022845"/>
    </source>
</evidence>
<dbReference type="CDD" id="cd22497">
    <property type="entry name" value="KH-I_IGF2BP2_rpt3"/>
    <property type="match status" value="1"/>
</dbReference>
<evidence type="ECO:0000256" key="6">
    <source>
        <dbReference type="PROSITE-ProRule" id="PRU00176"/>
    </source>
</evidence>
<keyword evidence="3" id="KW-0677">Repeat</keyword>
<gene>
    <name evidence="9" type="primary">IGF2BP2</name>
</gene>
<dbReference type="InterPro" id="IPR036612">
    <property type="entry name" value="KH_dom_type_1_sf"/>
</dbReference>
<protein>
    <submittedName>
        <fullName evidence="9">Insulin like growth factor 2 mRNA binding protein 2</fullName>
    </submittedName>
</protein>
<dbReference type="InterPro" id="IPR034843">
    <property type="entry name" value="IGF2BP2_RRM1"/>
</dbReference>
<evidence type="ECO:0000256" key="1">
    <source>
        <dbReference type="ARBA" id="ARBA00009094"/>
    </source>
</evidence>
<dbReference type="Pfam" id="PF00076">
    <property type="entry name" value="RRM_1"/>
    <property type="match status" value="1"/>
</dbReference>
<dbReference type="GO" id="GO:0003723">
    <property type="term" value="F:RNA binding"/>
    <property type="evidence" value="ECO:0007669"/>
    <property type="project" value="UniProtKB-UniRule"/>
</dbReference>
<dbReference type="GO" id="GO:0006417">
    <property type="term" value="P:regulation of translation"/>
    <property type="evidence" value="ECO:0007669"/>
    <property type="project" value="UniProtKB-KW"/>
</dbReference>
<organism evidence="9 10">
    <name type="scientific">Varanus komodoensis</name>
    <name type="common">Komodo dragon</name>
    <dbReference type="NCBI Taxonomy" id="61221"/>
    <lineage>
        <taxon>Eukaryota</taxon>
        <taxon>Metazoa</taxon>
        <taxon>Chordata</taxon>
        <taxon>Craniata</taxon>
        <taxon>Vertebrata</taxon>
        <taxon>Euteleostomi</taxon>
        <taxon>Lepidosauria</taxon>
        <taxon>Squamata</taxon>
        <taxon>Bifurcata</taxon>
        <taxon>Unidentata</taxon>
        <taxon>Episquamata</taxon>
        <taxon>Toxicofera</taxon>
        <taxon>Anguimorpha</taxon>
        <taxon>Paleoanguimorpha</taxon>
        <taxon>Varanoidea</taxon>
        <taxon>Varanidae</taxon>
        <taxon>Varanus</taxon>
    </lineage>
</organism>
<feature type="region of interest" description="Disordered" evidence="7">
    <location>
        <begin position="488"/>
        <end position="508"/>
    </location>
</feature>
<keyword evidence="10" id="KW-1185">Reference proteome</keyword>
<reference evidence="9" key="1">
    <citation type="submission" date="2025-08" db="UniProtKB">
        <authorList>
            <consortium name="Ensembl"/>
        </authorList>
    </citation>
    <scope>IDENTIFICATION</scope>
</reference>
<dbReference type="SUPFAM" id="SSF54928">
    <property type="entry name" value="RNA-binding domain, RBD"/>
    <property type="match status" value="1"/>
</dbReference>
<dbReference type="Gene3D" id="3.30.70.330">
    <property type="match status" value="2"/>
</dbReference>
<dbReference type="Gene3D" id="3.30.310.210">
    <property type="match status" value="1"/>
</dbReference>
<dbReference type="SUPFAM" id="SSF54791">
    <property type="entry name" value="Eukaryotic type KH-domain (KH-domain type I)"/>
    <property type="match status" value="3"/>
</dbReference>
<dbReference type="InterPro" id="IPR012677">
    <property type="entry name" value="Nucleotide-bd_a/b_plait_sf"/>
</dbReference>
<dbReference type="PROSITE" id="PS50084">
    <property type="entry name" value="KH_TYPE_1"/>
    <property type="match status" value="3"/>
</dbReference>
<evidence type="ECO:0000313" key="10">
    <source>
        <dbReference type="Proteomes" id="UP000694545"/>
    </source>
</evidence>
<sequence length="508" mass="55558">MNKLYIGNLSPAVTAEELRQLFGDRKLPLTGQVLLKSGYAFVDYPDQNWAIRAIETLSGKAELHGKVMEVDYSVPKKLRSRKIQIRNIPPHLQWEVLDGLLAQHGTVENVEQVNTESETAVVNVTYATKEEAKVVDIHRKENAGAAEKPITIHATPEGCSEACRMILDIMQKEAEETKSAEEIPLKILAHNSLVGRLIGKEGRNLKKIEQDTGTKITISPLQDLTIYNPERTITVKGSIEACSSAEVEIMNKLREAYENDVVAVNQQANLIPGLNLNALGIFSTGLSMLPSGAGARRPAVTAPYNPFASQAAYLPGLYGASPTGTYPHQHSLPEQEVVNLFIPTQAVGAIIGKKGQHIKQLARFAGASIKIAPAESPDASERMVIITGPPEAQFKAQGRIFGKLKEENFFNPKEEVKLEAHIKVPSSAAGRVIGKGGKTVNELQNLTSAEVIVPRDQTPDENEEVVVKIIGHFFASQTAQRKIREIVQQVKQQEQKHPQGAPASQRSK</sequence>
<dbReference type="SMART" id="SM00360">
    <property type="entry name" value="RRM"/>
    <property type="match status" value="2"/>
</dbReference>
<dbReference type="InterPro" id="IPR004088">
    <property type="entry name" value="KH_dom_type_1"/>
</dbReference>
<dbReference type="FunFam" id="3.30.1370.10:FF:000026">
    <property type="entry name" value="Insulin-like growth factor 2 mRNA-binding protein 3"/>
    <property type="match status" value="1"/>
</dbReference>
<keyword evidence="5" id="KW-0810">Translation regulation</keyword>
<accession>A0A8D2KVK9</accession>
<dbReference type="PANTHER" id="PTHR10288">
    <property type="entry name" value="KH DOMAIN CONTAINING RNA BINDING PROTEIN"/>
    <property type="match status" value="1"/>
</dbReference>
<dbReference type="Gene3D" id="3.30.1370.10">
    <property type="entry name" value="K Homology domain, type 1"/>
    <property type="match status" value="1"/>
</dbReference>
<evidence type="ECO:0000259" key="8">
    <source>
        <dbReference type="PROSITE" id="PS50102"/>
    </source>
</evidence>
<dbReference type="Ensembl" id="ENSVKKT00000011606.1">
    <property type="protein sequence ID" value="ENSVKKP00000011339.1"/>
    <property type="gene ID" value="ENSVKKG00000007903.1"/>
</dbReference>
<dbReference type="Pfam" id="PF00013">
    <property type="entry name" value="KH_1"/>
    <property type="match status" value="3"/>
</dbReference>
<reference evidence="9" key="2">
    <citation type="submission" date="2025-09" db="UniProtKB">
        <authorList>
            <consortium name="Ensembl"/>
        </authorList>
    </citation>
    <scope>IDENTIFICATION</scope>
</reference>
<feature type="domain" description="RRM" evidence="8">
    <location>
        <begin position="2"/>
        <end position="75"/>
    </location>
</feature>
<dbReference type="Proteomes" id="UP000694545">
    <property type="component" value="Unplaced"/>
</dbReference>
<dbReference type="AlphaFoldDB" id="A0A8D2KVK9"/>
<dbReference type="PROSITE" id="PS50102">
    <property type="entry name" value="RRM"/>
    <property type="match status" value="1"/>
</dbReference>
<dbReference type="InterPro" id="IPR035979">
    <property type="entry name" value="RBD_domain_sf"/>
</dbReference>
<dbReference type="CDD" id="cd12626">
    <property type="entry name" value="RRM1_IGF2BP2"/>
    <property type="match status" value="1"/>
</dbReference>
<dbReference type="CDD" id="cd22500">
    <property type="entry name" value="KH-I_IGF2BP2_rpt4"/>
    <property type="match status" value="1"/>
</dbReference>
<keyword evidence="2" id="KW-0813">Transport</keyword>
<dbReference type="InterPro" id="IPR000504">
    <property type="entry name" value="RRM_dom"/>
</dbReference>
<keyword evidence="4" id="KW-0509">mRNA transport</keyword>
<dbReference type="FunFam" id="3.30.310.210:FF:000001">
    <property type="entry name" value="insulin-like growth factor 2 mRNA-binding protein 1 isoform X1"/>
    <property type="match status" value="1"/>
</dbReference>
<evidence type="ECO:0000256" key="7">
    <source>
        <dbReference type="SAM" id="MobiDB-lite"/>
    </source>
</evidence>
<evidence type="ECO:0000313" key="9">
    <source>
        <dbReference type="Ensembl" id="ENSVKKP00000011339.1"/>
    </source>
</evidence>
<dbReference type="InterPro" id="IPR004087">
    <property type="entry name" value="KH_dom"/>
</dbReference>
<proteinExistence type="inferred from homology"/>
<evidence type="ECO:0000256" key="3">
    <source>
        <dbReference type="ARBA" id="ARBA00022737"/>
    </source>
</evidence>
<evidence type="ECO:0000256" key="2">
    <source>
        <dbReference type="ARBA" id="ARBA00022448"/>
    </source>
</evidence>
<comment type="similarity">
    <text evidence="1">Belongs to the RRM IMP/VICKZ family.</text>
</comment>
<evidence type="ECO:0000256" key="4">
    <source>
        <dbReference type="ARBA" id="ARBA00022816"/>
    </source>
</evidence>
<keyword evidence="6" id="KW-0694">RNA-binding</keyword>
<name>A0A8D2KVK9_VARKO</name>